<accession>A0A821C650</accession>
<evidence type="ECO:0000256" key="3">
    <source>
        <dbReference type="PROSITE-ProRule" id="PRU00339"/>
    </source>
</evidence>
<dbReference type="SUPFAM" id="SSF48452">
    <property type="entry name" value="TPR-like"/>
    <property type="match status" value="1"/>
</dbReference>
<dbReference type="Proteomes" id="UP000663866">
    <property type="component" value="Unassembled WGS sequence"/>
</dbReference>
<dbReference type="Pfam" id="PF13424">
    <property type="entry name" value="TPR_12"/>
    <property type="match status" value="1"/>
</dbReference>
<dbReference type="PANTHER" id="PTHR45641">
    <property type="entry name" value="TETRATRICOPEPTIDE REPEAT PROTEIN (AFU_ORTHOLOGUE AFUA_6G03870)"/>
    <property type="match status" value="1"/>
</dbReference>
<feature type="non-terminal residue" evidence="4">
    <location>
        <position position="1"/>
    </location>
</feature>
<keyword evidence="1" id="KW-0677">Repeat</keyword>
<proteinExistence type="predicted"/>
<feature type="repeat" description="TPR" evidence="3">
    <location>
        <begin position="51"/>
        <end position="84"/>
    </location>
</feature>
<evidence type="ECO:0008006" key="6">
    <source>
        <dbReference type="Google" id="ProtNLM"/>
    </source>
</evidence>
<dbReference type="SMART" id="SM00028">
    <property type="entry name" value="TPR"/>
    <property type="match status" value="2"/>
</dbReference>
<evidence type="ECO:0000313" key="4">
    <source>
        <dbReference type="EMBL" id="CAF4601622.1"/>
    </source>
</evidence>
<dbReference type="AlphaFoldDB" id="A0A821C650"/>
<reference evidence="4" key="1">
    <citation type="submission" date="2021-02" db="EMBL/GenBank/DDBJ databases">
        <authorList>
            <person name="Nowell W R."/>
        </authorList>
    </citation>
    <scope>NUCLEOTIDE SEQUENCE</scope>
</reference>
<dbReference type="InterPro" id="IPR011990">
    <property type="entry name" value="TPR-like_helical_dom_sf"/>
</dbReference>
<organism evidence="4 5">
    <name type="scientific">Rotaria magnacalcarata</name>
    <dbReference type="NCBI Taxonomy" id="392030"/>
    <lineage>
        <taxon>Eukaryota</taxon>
        <taxon>Metazoa</taxon>
        <taxon>Spiralia</taxon>
        <taxon>Gnathifera</taxon>
        <taxon>Rotifera</taxon>
        <taxon>Eurotatoria</taxon>
        <taxon>Bdelloidea</taxon>
        <taxon>Philodinida</taxon>
        <taxon>Philodinidae</taxon>
        <taxon>Rotaria</taxon>
    </lineage>
</organism>
<gene>
    <name evidence="4" type="ORF">OVN521_LOCUS45198</name>
</gene>
<dbReference type="Gene3D" id="1.25.40.10">
    <property type="entry name" value="Tetratricopeptide repeat domain"/>
    <property type="match status" value="1"/>
</dbReference>
<evidence type="ECO:0000256" key="1">
    <source>
        <dbReference type="ARBA" id="ARBA00022737"/>
    </source>
</evidence>
<evidence type="ECO:0000256" key="2">
    <source>
        <dbReference type="ARBA" id="ARBA00022803"/>
    </source>
</evidence>
<comment type="caution">
    <text evidence="4">The sequence shown here is derived from an EMBL/GenBank/DDBJ whole genome shotgun (WGS) entry which is preliminary data.</text>
</comment>
<dbReference type="EMBL" id="CAJOBG010072914">
    <property type="protein sequence ID" value="CAF4601622.1"/>
    <property type="molecule type" value="Genomic_DNA"/>
</dbReference>
<name>A0A821C650_9BILA</name>
<keyword evidence="5" id="KW-1185">Reference proteome</keyword>
<dbReference type="InterPro" id="IPR019734">
    <property type="entry name" value="TPR_rpt"/>
</dbReference>
<evidence type="ECO:0000313" key="5">
    <source>
        <dbReference type="Proteomes" id="UP000663866"/>
    </source>
</evidence>
<dbReference type="PANTHER" id="PTHR45641:SF19">
    <property type="entry name" value="NEPHROCYSTIN-3"/>
    <property type="match status" value="1"/>
</dbReference>
<keyword evidence="2 3" id="KW-0802">TPR repeat</keyword>
<protein>
    <recommendedName>
        <fullName evidence="6">Kinesin light chain</fullName>
    </recommendedName>
</protein>
<sequence length="91" mass="10546">NPPQTKESASVLNSIGIDLQRQQQFDEARSYYERALAIRQKYYSEDHPDIAQSLHSIGNVLDDQGKYSEALKFYRQALQIRESLEEASKIR</sequence>
<feature type="repeat" description="TPR" evidence="3">
    <location>
        <begin position="9"/>
        <end position="42"/>
    </location>
</feature>
<dbReference type="PROSITE" id="PS50293">
    <property type="entry name" value="TPR_REGION"/>
    <property type="match status" value="1"/>
</dbReference>
<dbReference type="PROSITE" id="PS50005">
    <property type="entry name" value="TPR"/>
    <property type="match status" value="2"/>
</dbReference>